<organism evidence="2 3">
    <name type="scientific">Araneus ventricosus</name>
    <name type="common">Orbweaver spider</name>
    <name type="synonym">Epeira ventricosa</name>
    <dbReference type="NCBI Taxonomy" id="182803"/>
    <lineage>
        <taxon>Eukaryota</taxon>
        <taxon>Metazoa</taxon>
        <taxon>Ecdysozoa</taxon>
        <taxon>Arthropoda</taxon>
        <taxon>Chelicerata</taxon>
        <taxon>Arachnida</taxon>
        <taxon>Araneae</taxon>
        <taxon>Araneomorphae</taxon>
        <taxon>Entelegynae</taxon>
        <taxon>Araneoidea</taxon>
        <taxon>Araneidae</taxon>
        <taxon>Araneus</taxon>
    </lineage>
</organism>
<proteinExistence type="predicted"/>
<protein>
    <submittedName>
        <fullName evidence="2">Uncharacterized protein</fullName>
    </submittedName>
</protein>
<dbReference type="EMBL" id="BGPR01277973">
    <property type="protein sequence ID" value="GBN16227.1"/>
    <property type="molecule type" value="Genomic_DNA"/>
</dbReference>
<evidence type="ECO:0000313" key="2">
    <source>
        <dbReference type="EMBL" id="GBN16241.1"/>
    </source>
</evidence>
<keyword evidence="3" id="KW-1185">Reference proteome</keyword>
<evidence type="ECO:0000313" key="3">
    <source>
        <dbReference type="Proteomes" id="UP000499080"/>
    </source>
</evidence>
<dbReference type="EMBL" id="BGPR01277976">
    <property type="protein sequence ID" value="GBN16241.1"/>
    <property type="molecule type" value="Genomic_DNA"/>
</dbReference>
<gene>
    <name evidence="2" type="ORF">AVEN_13093_1</name>
    <name evidence="1" type="ORF">AVEN_270038_1</name>
</gene>
<accession>A0A4Y2LN77</accession>
<reference evidence="2 3" key="1">
    <citation type="journal article" date="2019" name="Sci. Rep.">
        <title>Orb-weaving spider Araneus ventricosus genome elucidates the spidroin gene catalogue.</title>
        <authorList>
            <person name="Kono N."/>
            <person name="Nakamura H."/>
            <person name="Ohtoshi R."/>
            <person name="Moran D.A.P."/>
            <person name="Shinohara A."/>
            <person name="Yoshida Y."/>
            <person name="Fujiwara M."/>
            <person name="Mori M."/>
            <person name="Tomita M."/>
            <person name="Arakawa K."/>
        </authorList>
    </citation>
    <scope>NUCLEOTIDE SEQUENCE [LARGE SCALE GENOMIC DNA]</scope>
</reference>
<name>A0A4Y2LN77_ARAVE</name>
<dbReference type="Proteomes" id="UP000499080">
    <property type="component" value="Unassembled WGS sequence"/>
</dbReference>
<sequence>MNDVLKNINLTYDMLVGMEFSYKLKNSSFGFYKLLFNLSVLSRNLETDFLPTSSRPRWPVVRSWLWGRMVPGSKPIPLQIRRVWDLLHAKMYVVAKRPPVGVAWKFGEGVPDQESSSSSDRGS</sequence>
<evidence type="ECO:0000313" key="1">
    <source>
        <dbReference type="EMBL" id="GBN16227.1"/>
    </source>
</evidence>
<comment type="caution">
    <text evidence="2">The sequence shown here is derived from an EMBL/GenBank/DDBJ whole genome shotgun (WGS) entry which is preliminary data.</text>
</comment>
<dbReference type="AlphaFoldDB" id="A0A4Y2LN77"/>